<gene>
    <name evidence="2" type="ORF">Ddye_022063</name>
</gene>
<dbReference type="CDD" id="cd22157">
    <property type="entry name" value="F-box_AtFBW1-like"/>
    <property type="match status" value="1"/>
</dbReference>
<evidence type="ECO:0000313" key="2">
    <source>
        <dbReference type="EMBL" id="KAK2646868.1"/>
    </source>
</evidence>
<dbReference type="InterPro" id="IPR006527">
    <property type="entry name" value="F-box-assoc_dom_typ1"/>
</dbReference>
<organism evidence="2 3">
    <name type="scientific">Dipteronia dyeriana</name>
    <dbReference type="NCBI Taxonomy" id="168575"/>
    <lineage>
        <taxon>Eukaryota</taxon>
        <taxon>Viridiplantae</taxon>
        <taxon>Streptophyta</taxon>
        <taxon>Embryophyta</taxon>
        <taxon>Tracheophyta</taxon>
        <taxon>Spermatophyta</taxon>
        <taxon>Magnoliopsida</taxon>
        <taxon>eudicotyledons</taxon>
        <taxon>Gunneridae</taxon>
        <taxon>Pentapetalae</taxon>
        <taxon>rosids</taxon>
        <taxon>malvids</taxon>
        <taxon>Sapindales</taxon>
        <taxon>Sapindaceae</taxon>
        <taxon>Hippocastanoideae</taxon>
        <taxon>Acereae</taxon>
        <taxon>Dipteronia</taxon>
    </lineage>
</organism>
<name>A0AAD9U3K6_9ROSI</name>
<evidence type="ECO:0000313" key="3">
    <source>
        <dbReference type="Proteomes" id="UP001280121"/>
    </source>
</evidence>
<dbReference type="PROSITE" id="PS50181">
    <property type="entry name" value="FBOX"/>
    <property type="match status" value="1"/>
</dbReference>
<dbReference type="NCBIfam" id="TIGR01640">
    <property type="entry name" value="F_box_assoc_1"/>
    <property type="match status" value="1"/>
</dbReference>
<dbReference type="SUPFAM" id="SSF81383">
    <property type="entry name" value="F-box domain"/>
    <property type="match status" value="1"/>
</dbReference>
<proteinExistence type="predicted"/>
<keyword evidence="3" id="KW-1185">Reference proteome</keyword>
<dbReference type="InterPro" id="IPR036047">
    <property type="entry name" value="F-box-like_dom_sf"/>
</dbReference>
<sequence>MEMESKNQRNLHIPEDIIINILRRLPPKSLARFKCVCKSWQSFANQHKYYNNKLILFSRNTIQSIDFEAAEEIKVVDLDIPFKIVRLMRFVDDNERPVRPRYSAEIYSQNSNSWQQKEILPWQIYRFLGYPQFSDSYFGVLVNEALYWKIRYISNDKEIHAVLLFDTLNEKFDVILSPDNVCIHKIGVFKGHLCIVEDPKTDCIDIWTREVDKNQNWIKFMNLPPFERKSHFDELAPICSMKNDEILALVREMNLNFLERWMKKEFLLYSPDVKTYKKIHISGTVKNFIDEITYTESFISP</sequence>
<protein>
    <recommendedName>
        <fullName evidence="1">F-box domain-containing protein</fullName>
    </recommendedName>
</protein>
<evidence type="ECO:0000259" key="1">
    <source>
        <dbReference type="PROSITE" id="PS50181"/>
    </source>
</evidence>
<dbReference type="SMART" id="SM00256">
    <property type="entry name" value="FBOX"/>
    <property type="match status" value="1"/>
</dbReference>
<dbReference type="InterPro" id="IPR017451">
    <property type="entry name" value="F-box-assoc_interact_dom"/>
</dbReference>
<dbReference type="EMBL" id="JANJYI010000006">
    <property type="protein sequence ID" value="KAK2646868.1"/>
    <property type="molecule type" value="Genomic_DNA"/>
</dbReference>
<dbReference type="AlphaFoldDB" id="A0AAD9U3K6"/>
<dbReference type="InterPro" id="IPR001810">
    <property type="entry name" value="F-box_dom"/>
</dbReference>
<dbReference type="Gene3D" id="1.20.1280.50">
    <property type="match status" value="1"/>
</dbReference>
<accession>A0AAD9U3K6</accession>
<dbReference type="PANTHER" id="PTHR31672">
    <property type="entry name" value="BNACNNG10540D PROTEIN"/>
    <property type="match status" value="1"/>
</dbReference>
<dbReference type="Pfam" id="PF00646">
    <property type="entry name" value="F-box"/>
    <property type="match status" value="1"/>
</dbReference>
<feature type="domain" description="F-box" evidence="1">
    <location>
        <begin position="7"/>
        <end position="53"/>
    </location>
</feature>
<reference evidence="2" key="1">
    <citation type="journal article" date="2023" name="Plant J.">
        <title>Genome sequences and population genomics provide insights into the demographic history, inbreeding, and mutation load of two 'living fossil' tree species of Dipteronia.</title>
        <authorList>
            <person name="Feng Y."/>
            <person name="Comes H.P."/>
            <person name="Chen J."/>
            <person name="Zhu S."/>
            <person name="Lu R."/>
            <person name="Zhang X."/>
            <person name="Li P."/>
            <person name="Qiu J."/>
            <person name="Olsen K.M."/>
            <person name="Qiu Y."/>
        </authorList>
    </citation>
    <scope>NUCLEOTIDE SEQUENCE</scope>
    <source>
        <strain evidence="2">KIB01</strain>
    </source>
</reference>
<dbReference type="Pfam" id="PF07734">
    <property type="entry name" value="FBA_1"/>
    <property type="match status" value="1"/>
</dbReference>
<comment type="caution">
    <text evidence="2">The sequence shown here is derived from an EMBL/GenBank/DDBJ whole genome shotgun (WGS) entry which is preliminary data.</text>
</comment>
<dbReference type="PANTHER" id="PTHR31672:SF13">
    <property type="entry name" value="F-BOX PROTEIN CPR30-LIKE"/>
    <property type="match status" value="1"/>
</dbReference>
<dbReference type="Proteomes" id="UP001280121">
    <property type="component" value="Unassembled WGS sequence"/>
</dbReference>
<dbReference type="InterPro" id="IPR050796">
    <property type="entry name" value="SCF_F-box_component"/>
</dbReference>